<evidence type="ECO:0000313" key="3">
    <source>
        <dbReference type="Proteomes" id="UP000766550"/>
    </source>
</evidence>
<sequence length="158" mass="17380">MPTDDTGDPTPEDYVEYCQTQAALLAGRIETMREDVDELLADVEAETAAVREELDRAQTESPTGPASPDAGRDPEADVEAIEAKQETIREKQAAMETYRDLADGYADLAERLLDDEFDASEALVEVVRFETERDAPACFDRTTLAETVADAAEDEQSE</sequence>
<dbReference type="OrthoDB" id="343088at2157"/>
<dbReference type="EMBL" id="JAHQXF010000001">
    <property type="protein sequence ID" value="MBV0923035.1"/>
    <property type="molecule type" value="Genomic_DNA"/>
</dbReference>
<comment type="caution">
    <text evidence="2">The sequence shown here is derived from an EMBL/GenBank/DDBJ whole genome shotgun (WGS) entry which is preliminary data.</text>
</comment>
<evidence type="ECO:0000313" key="2">
    <source>
        <dbReference type="EMBL" id="MBV0923035.1"/>
    </source>
</evidence>
<dbReference type="AlphaFoldDB" id="A0A8J8C6Y5"/>
<protein>
    <submittedName>
        <fullName evidence="2">Uncharacterized protein</fullName>
    </submittedName>
</protein>
<dbReference type="RefSeq" id="WP_162316196.1">
    <property type="nucleotide sequence ID" value="NZ_JAHQXF010000001.1"/>
</dbReference>
<organism evidence="2 3">
    <name type="scientific">Haloarcula limicola</name>
    <dbReference type="NCBI Taxonomy" id="1429915"/>
    <lineage>
        <taxon>Archaea</taxon>
        <taxon>Methanobacteriati</taxon>
        <taxon>Methanobacteriota</taxon>
        <taxon>Stenosarchaea group</taxon>
        <taxon>Halobacteria</taxon>
        <taxon>Halobacteriales</taxon>
        <taxon>Haloarculaceae</taxon>
        <taxon>Haloarcula</taxon>
    </lineage>
</organism>
<gene>
    <name evidence="2" type="ORF">KTS45_02380</name>
</gene>
<keyword evidence="3" id="KW-1185">Reference proteome</keyword>
<name>A0A8J8C6Y5_9EURY</name>
<dbReference type="Proteomes" id="UP000766550">
    <property type="component" value="Unassembled WGS sequence"/>
</dbReference>
<evidence type="ECO:0000256" key="1">
    <source>
        <dbReference type="SAM" id="MobiDB-lite"/>
    </source>
</evidence>
<accession>A0A8J8C6Y5</accession>
<feature type="compositionally biased region" description="Basic and acidic residues" evidence="1">
    <location>
        <begin position="70"/>
        <end position="79"/>
    </location>
</feature>
<feature type="region of interest" description="Disordered" evidence="1">
    <location>
        <begin position="50"/>
        <end position="79"/>
    </location>
</feature>
<reference evidence="2 3" key="1">
    <citation type="submission" date="2021-06" db="EMBL/GenBank/DDBJ databases">
        <title>New haloarchaea isolates fom saline soil.</title>
        <authorList>
            <person name="Duran-Viseras A."/>
            <person name="Sanchez-Porro C.S."/>
            <person name="Ventosa A."/>
        </authorList>
    </citation>
    <scope>NUCLEOTIDE SEQUENCE [LARGE SCALE GENOMIC DNA]</scope>
    <source>
        <strain evidence="2 3">JCM 183640</strain>
    </source>
</reference>
<proteinExistence type="predicted"/>